<evidence type="ECO:0000256" key="1">
    <source>
        <dbReference type="SAM" id="Phobius"/>
    </source>
</evidence>
<evidence type="ECO:0000313" key="2">
    <source>
        <dbReference type="EMBL" id="TQL79695.1"/>
    </source>
</evidence>
<feature type="transmembrane region" description="Helical" evidence="1">
    <location>
        <begin position="66"/>
        <end position="83"/>
    </location>
</feature>
<feature type="transmembrane region" description="Helical" evidence="1">
    <location>
        <begin position="12"/>
        <end position="37"/>
    </location>
</feature>
<keyword evidence="1" id="KW-0812">Transmembrane</keyword>
<accession>A0A543B4D4</accession>
<sequence length="136" mass="14132">MHVNVAGRPPAPVLVASAVVGTVALVCLATTVYRLLFRDMSEALFPLAGLGGSLVLIMAMWQRRRFARPVVIILAVAGVLAALSLTDQVGGLGTLVAIPALLVIYLVSSPPSSRVWFAPSRGPAGEPSGSTDREAE</sequence>
<protein>
    <submittedName>
        <fullName evidence="2">Uncharacterized protein</fullName>
    </submittedName>
</protein>
<comment type="caution">
    <text evidence="2">The sequence shown here is derived from an EMBL/GenBank/DDBJ whole genome shotgun (WGS) entry which is preliminary data.</text>
</comment>
<gene>
    <name evidence="2" type="ORF">FB566_5307</name>
</gene>
<dbReference type="EMBL" id="VFOW01000001">
    <property type="protein sequence ID" value="TQL79695.1"/>
    <property type="molecule type" value="Genomic_DNA"/>
</dbReference>
<name>A0A543B4D4_9ACTN</name>
<evidence type="ECO:0000313" key="3">
    <source>
        <dbReference type="Proteomes" id="UP000317043"/>
    </source>
</evidence>
<dbReference type="Proteomes" id="UP000317043">
    <property type="component" value="Unassembled WGS sequence"/>
</dbReference>
<keyword evidence="1" id="KW-0472">Membrane</keyword>
<organism evidence="2 3">
    <name type="scientific">Stackebrandtia endophytica</name>
    <dbReference type="NCBI Taxonomy" id="1496996"/>
    <lineage>
        <taxon>Bacteria</taxon>
        <taxon>Bacillati</taxon>
        <taxon>Actinomycetota</taxon>
        <taxon>Actinomycetes</taxon>
        <taxon>Glycomycetales</taxon>
        <taxon>Glycomycetaceae</taxon>
        <taxon>Stackebrandtia</taxon>
    </lineage>
</organism>
<dbReference type="InParanoid" id="A0A543B4D4"/>
<keyword evidence="1" id="KW-1133">Transmembrane helix</keyword>
<reference evidence="2 3" key="1">
    <citation type="submission" date="2019-06" db="EMBL/GenBank/DDBJ databases">
        <title>Sequencing the genomes of 1000 actinobacteria strains.</title>
        <authorList>
            <person name="Klenk H.-P."/>
        </authorList>
    </citation>
    <scope>NUCLEOTIDE SEQUENCE [LARGE SCALE GENOMIC DNA]</scope>
    <source>
        <strain evidence="2 3">DSM 45928</strain>
    </source>
</reference>
<dbReference type="RefSeq" id="WP_142045182.1">
    <property type="nucleotide sequence ID" value="NZ_JBHTGS010000002.1"/>
</dbReference>
<keyword evidence="3" id="KW-1185">Reference proteome</keyword>
<feature type="transmembrane region" description="Helical" evidence="1">
    <location>
        <begin position="89"/>
        <end position="107"/>
    </location>
</feature>
<dbReference type="AlphaFoldDB" id="A0A543B4D4"/>
<feature type="transmembrane region" description="Helical" evidence="1">
    <location>
        <begin position="43"/>
        <end position="61"/>
    </location>
</feature>
<proteinExistence type="predicted"/>